<dbReference type="EMBL" id="CAJNOV010000666">
    <property type="protein sequence ID" value="CAF1033729.1"/>
    <property type="molecule type" value="Genomic_DNA"/>
</dbReference>
<proteinExistence type="predicted"/>
<organism evidence="4 6">
    <name type="scientific">Rotaria magnacalcarata</name>
    <dbReference type="NCBI Taxonomy" id="392030"/>
    <lineage>
        <taxon>Eukaryota</taxon>
        <taxon>Metazoa</taxon>
        <taxon>Spiralia</taxon>
        <taxon>Gnathifera</taxon>
        <taxon>Rotifera</taxon>
        <taxon>Eurotatoria</taxon>
        <taxon>Bdelloidea</taxon>
        <taxon>Philodinida</taxon>
        <taxon>Philodinidae</taxon>
        <taxon>Rotaria</taxon>
    </lineage>
</organism>
<dbReference type="Proteomes" id="UP000663855">
    <property type="component" value="Unassembled WGS sequence"/>
</dbReference>
<feature type="region of interest" description="Disordered" evidence="2">
    <location>
        <begin position="70"/>
        <end position="92"/>
    </location>
</feature>
<evidence type="ECO:0000313" key="6">
    <source>
        <dbReference type="Proteomes" id="UP000663834"/>
    </source>
</evidence>
<feature type="compositionally biased region" description="Basic and acidic residues" evidence="2">
    <location>
        <begin position="70"/>
        <end position="86"/>
    </location>
</feature>
<dbReference type="EMBL" id="CAJNRE010010722">
    <property type="protein sequence ID" value="CAF2095200.1"/>
    <property type="molecule type" value="Genomic_DNA"/>
</dbReference>
<sequence length="92" mass="11116">MARSSSYRLAMENPIDENDLHLTNRTRDLNADQKLELAKYMILQQEKAKYECERERTKQEVERTKQIELKMKDYRLPEPTESIDKKNNKKKQ</sequence>
<evidence type="ECO:0000256" key="2">
    <source>
        <dbReference type="SAM" id="MobiDB-lite"/>
    </source>
</evidence>
<gene>
    <name evidence="3" type="ORF">CJN711_LOCUS3930</name>
    <name evidence="4" type="ORF">KQP761_LOCUS28787</name>
    <name evidence="5" type="ORF">MBJ925_LOCUS21254</name>
</gene>
<name>A0A816E3U1_9BILA</name>
<comment type="caution">
    <text evidence="4">The sequence shown here is derived from an EMBL/GenBank/DDBJ whole genome shotgun (WGS) entry which is preliminary data.</text>
</comment>
<evidence type="ECO:0000313" key="3">
    <source>
        <dbReference type="EMBL" id="CAF1033729.1"/>
    </source>
</evidence>
<dbReference type="Proteomes" id="UP000663824">
    <property type="component" value="Unassembled WGS sequence"/>
</dbReference>
<dbReference type="AlphaFoldDB" id="A0A816E3U1"/>
<accession>A0A816E3U1</accession>
<keyword evidence="1" id="KW-0175">Coiled coil</keyword>
<dbReference type="EMBL" id="CAJNOW010015753">
    <property type="protein sequence ID" value="CAF1644841.1"/>
    <property type="molecule type" value="Genomic_DNA"/>
</dbReference>
<reference evidence="4" key="1">
    <citation type="submission" date="2021-02" db="EMBL/GenBank/DDBJ databases">
        <authorList>
            <person name="Nowell W R."/>
        </authorList>
    </citation>
    <scope>NUCLEOTIDE SEQUENCE</scope>
</reference>
<protein>
    <submittedName>
        <fullName evidence="4">Uncharacterized protein</fullName>
    </submittedName>
</protein>
<evidence type="ECO:0000313" key="5">
    <source>
        <dbReference type="EMBL" id="CAF2095200.1"/>
    </source>
</evidence>
<evidence type="ECO:0000256" key="1">
    <source>
        <dbReference type="SAM" id="Coils"/>
    </source>
</evidence>
<evidence type="ECO:0000313" key="4">
    <source>
        <dbReference type="EMBL" id="CAF1644841.1"/>
    </source>
</evidence>
<feature type="coiled-coil region" evidence="1">
    <location>
        <begin position="40"/>
        <end position="67"/>
    </location>
</feature>
<dbReference type="Proteomes" id="UP000663834">
    <property type="component" value="Unassembled WGS sequence"/>
</dbReference>